<feature type="transmembrane region" description="Helical" evidence="1">
    <location>
        <begin position="321"/>
        <end position="340"/>
    </location>
</feature>
<keyword evidence="1" id="KW-1133">Transmembrane helix</keyword>
<reference evidence="2 3" key="1">
    <citation type="journal article" date="2014" name="Int. J. Syst. Evol. Microbiol.">
        <title>Thermococcus paralvinellae sp. nov. and Thermococcus cleftensis sp. nov. of hyperthermophilic heterotrophs from deep-sea hydrothermal vents.</title>
        <authorList>
            <person name="Hensley S.A."/>
            <person name="Jung J.H."/>
            <person name="Park C.S."/>
            <person name="Holden J.F."/>
        </authorList>
    </citation>
    <scope>NUCLEOTIDE SEQUENCE [LARGE SCALE GENOMIC DNA]</scope>
    <source>
        <strain evidence="2 3">ES1</strain>
    </source>
</reference>
<dbReference type="EMBL" id="CP006965">
    <property type="protein sequence ID" value="AHF80281.1"/>
    <property type="molecule type" value="Genomic_DNA"/>
</dbReference>
<feature type="transmembrane region" description="Helical" evidence="1">
    <location>
        <begin position="275"/>
        <end position="292"/>
    </location>
</feature>
<sequence>MKLRFNSLNPKVMIVLLSILTVLLAKLNPYLSLLLPWYLGFLMISEEDFDFIEKLALAPALGLGVVIFIMHILSWLKVSLRYSYPIIVLLVIALSLARELKLELSAIDRTTIFGLLIAVFLSVGIKIPFLHVPPYYGKDTIFHAYKLLEIMKENSLFISQIPSYAPIGIRTYPAGYHSILAWIILLTNIPIPTAMLCFRVFIWLLLPLATFIVSSQMFNKQTGILSSILVPLTYLYYYYLHYTLFPAFSNYYFFLIALFLYNQLLLEIEQKDGKILRLFILTFFIITTMLLIHPYSYLLFQAYAGITLVMFSLMNRRIDPTIIRIFIIQSIGSFLCYFLLEYPTKLDIISHSRPIFNLPQYSLKDNLAWFNMALSNTFIHNGQLFLGLCFIIGILYMLLKCEDTIRLLFWNSLLLTVVYDIFLILNKVHFHIPIPLYSSIWNAERIYILITPIIPIIEGVGLYLILQKAISLISIHISPSCTIEKGLKTILIVMLISFLMPSLFYTLIIDISFEKMHILNHESYSAFNWINNSLPPNASLIVSNTHDSGEWIPVFTGKIIIFSHNSDIPFRESKNTYVYIDSRGIGAIGDNIVSLNPFEFFGKYELLYFNSNIWIYNLSATWNATDPRVIEKLKEYYKLPKDDIIGTDFRDWKYLAYGFLLRNPVVIRGAILNKWNFAFAPRGCGYIVFVPTQSYNNLFLKVIFSKQDQTIEIWVNNKKIGEIKNETQTFRYEFKENGLYIIELESEEPFGFILLELE</sequence>
<keyword evidence="1" id="KW-0812">Transmembrane</keyword>
<organism evidence="2 3">
    <name type="scientific">Thermococcus paralvinellae</name>
    <dbReference type="NCBI Taxonomy" id="582419"/>
    <lineage>
        <taxon>Archaea</taxon>
        <taxon>Methanobacteriati</taxon>
        <taxon>Methanobacteriota</taxon>
        <taxon>Thermococci</taxon>
        <taxon>Thermococcales</taxon>
        <taxon>Thermococcaceae</taxon>
        <taxon>Thermococcus</taxon>
    </lineage>
</organism>
<proteinExistence type="predicted"/>
<dbReference type="GeneID" id="24906729"/>
<dbReference type="RefSeq" id="WP_042680673.1">
    <property type="nucleotide sequence ID" value="NZ_CP006965.1"/>
</dbReference>
<dbReference type="Proteomes" id="UP000019027">
    <property type="component" value="Chromosome"/>
</dbReference>
<dbReference type="HOGENOM" id="CLU_367489_0_0_2"/>
<dbReference type="Pfam" id="PF20176">
    <property type="entry name" value="DUF6541"/>
    <property type="match status" value="1"/>
</dbReference>
<keyword evidence="1" id="KW-0472">Membrane</keyword>
<feature type="transmembrane region" description="Helical" evidence="1">
    <location>
        <begin position="298"/>
        <end position="314"/>
    </location>
</feature>
<evidence type="ECO:0000313" key="2">
    <source>
        <dbReference type="EMBL" id="AHF80281.1"/>
    </source>
</evidence>
<gene>
    <name evidence="2" type="ORF">TES1_0895</name>
</gene>
<dbReference type="KEGG" id="ths:TES1_0895"/>
<dbReference type="OrthoDB" id="86090at2157"/>
<feature type="transmembrane region" description="Helical" evidence="1">
    <location>
        <begin position="112"/>
        <end position="130"/>
    </location>
</feature>
<feature type="transmembrane region" description="Helical" evidence="1">
    <location>
        <begin position="55"/>
        <end position="76"/>
    </location>
</feature>
<evidence type="ECO:0000256" key="1">
    <source>
        <dbReference type="SAM" id="Phobius"/>
    </source>
</evidence>
<feature type="transmembrane region" description="Helical" evidence="1">
    <location>
        <begin position="378"/>
        <end position="399"/>
    </location>
</feature>
<feature type="transmembrane region" description="Helical" evidence="1">
    <location>
        <begin position="487"/>
        <end position="508"/>
    </location>
</feature>
<dbReference type="InterPro" id="IPR046671">
    <property type="entry name" value="DUF6541"/>
</dbReference>
<dbReference type="AlphaFoldDB" id="W0I2K3"/>
<evidence type="ECO:0008006" key="4">
    <source>
        <dbReference type="Google" id="ProtNLM"/>
    </source>
</evidence>
<dbReference type="STRING" id="582419.TES1_0895"/>
<accession>W0I2K3</accession>
<evidence type="ECO:0000313" key="3">
    <source>
        <dbReference type="Proteomes" id="UP000019027"/>
    </source>
</evidence>
<protein>
    <recommendedName>
        <fullName evidence="4">Glycosyltransferase RgtA/B/C/D-like domain-containing protein</fullName>
    </recommendedName>
</protein>
<keyword evidence="3" id="KW-1185">Reference proteome</keyword>
<name>W0I2K3_9EURY</name>
<feature type="transmembrane region" description="Helical" evidence="1">
    <location>
        <begin position="446"/>
        <end position="466"/>
    </location>
</feature>
<feature type="transmembrane region" description="Helical" evidence="1">
    <location>
        <begin position="408"/>
        <end position="426"/>
    </location>
</feature>
<feature type="transmembrane region" description="Helical" evidence="1">
    <location>
        <begin position="12"/>
        <end position="35"/>
    </location>
</feature>